<proteinExistence type="inferred from homology"/>
<dbReference type="PANTHER" id="PTHR10807">
    <property type="entry name" value="MYOTUBULARIN-RELATED"/>
    <property type="match status" value="1"/>
</dbReference>
<dbReference type="Pfam" id="PF12578">
    <property type="entry name" value="3-PAP"/>
    <property type="match status" value="1"/>
</dbReference>
<reference evidence="3 4" key="1">
    <citation type="submission" date="2021-05" db="EMBL/GenBank/DDBJ databases">
        <authorList>
            <person name="Zahm M."/>
            <person name="Klopp C."/>
            <person name="Cabau C."/>
            <person name="Kuhl H."/>
            <person name="Suciu R."/>
            <person name="Ciorpac M."/>
            <person name="Holostenco D."/>
            <person name="Gessner J."/>
            <person name="Wuertz S."/>
            <person name="Hohne C."/>
            <person name="Stock M."/>
            <person name="Gislard M."/>
            <person name="Lluch J."/>
            <person name="Milhes M."/>
            <person name="Lampietro C."/>
            <person name="Lopez Roques C."/>
            <person name="Donnadieu C."/>
            <person name="Du K."/>
            <person name="Schartl M."/>
            <person name="Guiguen Y."/>
        </authorList>
    </citation>
    <scope>NUCLEOTIDE SEQUENCE [LARGE SCALE GENOMIC DNA]</scope>
    <source>
        <strain evidence="3">Hh-F2</strain>
        <tissue evidence="3">Blood</tissue>
    </source>
</reference>
<gene>
    <name evidence="3" type="ORF">HHUSO_G24574</name>
</gene>
<dbReference type="SUPFAM" id="SSF50729">
    <property type="entry name" value="PH domain-like"/>
    <property type="match status" value="1"/>
</dbReference>
<dbReference type="InterPro" id="IPR029021">
    <property type="entry name" value="Prot-tyrosine_phosphatase-like"/>
</dbReference>
<evidence type="ECO:0000256" key="1">
    <source>
        <dbReference type="ARBA" id="ARBA00007471"/>
    </source>
</evidence>
<evidence type="ECO:0000313" key="4">
    <source>
        <dbReference type="Proteomes" id="UP001369086"/>
    </source>
</evidence>
<dbReference type="InterPro" id="IPR022587">
    <property type="entry name" value="MTMR12-like_C"/>
</dbReference>
<comment type="similarity">
    <text evidence="1">Belongs to the protein-tyrosine phosphatase family. Non-receptor class myotubularin subfamily.</text>
</comment>
<dbReference type="Gene3D" id="2.30.29.30">
    <property type="entry name" value="Pleckstrin-homology domain (PH domain)/Phosphotyrosine-binding domain (PTB)"/>
    <property type="match status" value="1"/>
</dbReference>
<evidence type="ECO:0000313" key="3">
    <source>
        <dbReference type="EMBL" id="KAK6475148.1"/>
    </source>
</evidence>
<dbReference type="InterPro" id="IPR030564">
    <property type="entry name" value="Myotubularin"/>
</dbReference>
<comment type="caution">
    <text evidence="3">The sequence shown here is derived from an EMBL/GenBank/DDBJ whole genome shotgun (WGS) entry which is preliminary data.</text>
</comment>
<dbReference type="PROSITE" id="PS51339">
    <property type="entry name" value="PPASE_MYOTUBULARIN"/>
    <property type="match status" value="1"/>
</dbReference>
<feature type="domain" description="Myotubularin phosphatase" evidence="2">
    <location>
        <begin position="215"/>
        <end position="655"/>
    </location>
</feature>
<organism evidence="3 4">
    <name type="scientific">Huso huso</name>
    <name type="common">Beluga</name>
    <name type="synonym">Acipenser huso</name>
    <dbReference type="NCBI Taxonomy" id="61971"/>
    <lineage>
        <taxon>Eukaryota</taxon>
        <taxon>Metazoa</taxon>
        <taxon>Chordata</taxon>
        <taxon>Craniata</taxon>
        <taxon>Vertebrata</taxon>
        <taxon>Euteleostomi</taxon>
        <taxon>Actinopterygii</taxon>
        <taxon>Chondrostei</taxon>
        <taxon>Acipenseriformes</taxon>
        <taxon>Acipenseridae</taxon>
        <taxon>Huso</taxon>
    </lineage>
</organism>
<dbReference type="InterPro" id="IPR011993">
    <property type="entry name" value="PH-like_dom_sf"/>
</dbReference>
<dbReference type="Proteomes" id="UP001369086">
    <property type="component" value="Unassembled WGS sequence"/>
</dbReference>
<dbReference type="CDD" id="cd14593">
    <property type="entry name" value="PTP-MTMR10"/>
    <property type="match status" value="1"/>
</dbReference>
<name>A0ABR0YRG3_HUSHU</name>
<dbReference type="PANTHER" id="PTHR10807:SF39">
    <property type="entry name" value="MYOTUBULARIN-RELATED PROTEIN 10"/>
    <property type="match status" value="1"/>
</dbReference>
<accession>A0ABR0YRG3</accession>
<sequence length="771" mass="88111">MFPVKPLKPTFKSYLPPLQTEVKKSPQPTVRKLEAKLLPGEIVVNEVNFVRKCIATDTSKQDLWGKLVCTNFKISFITDDAVPLLKFQYRNKLLGEHDIPLTCIEQVVTVNDAKRKQKVLGSNQKLKFNPTELIIYCKDFRIVRFRFDEAGPESAKKVCLAIAHYSQPADPQLLFGFEYVGKRYYNPAGDKVNGVDPGGGGDGGGEVEGVQTPLFDRSSDWDREIKRTGGSEWRVCSINESYVISLSLPEYCVVPVSLADQDLKQFSIFFTGQRIPLWCWNHPNGSALVRMSTIKDMVQQRKLDQRICNAITRSHPQRSDVYKSDLDKSLPTIQDVQAAFVRLKHICVIDPFEESDEKWLSSMESTHWLEYVRSFLKHSAELVYMLDGKHVSVILQEEEDRDLNCVISSLVQVMLDPHFRSIAGFQSLVQKEWVMAGYRFLDRCNHLKKSDKVESPLFLLFLDCVWQLLDQYPAAFEFTETYLTVLSDSLWIPVFSTFLFNCPQQQAEHSREFARSKNIHLGDEKVLQFPSVWDWSQQFTAKDQALFNNPLYVGKSATCVQNGAVKTFKRTKKNYSSTLRGMPSLRNGLLSEQELIPRRNSLVLRLKPEFSLLKEPQESPSDQYIREWFSKPADLQGLILPQLLSSHIKLWKLCFLRWIPEAQINNGGYITAFHKVSVLADEIEMLQNRLRQYKGTPSTPGASPETERCKMYFRASNLSDTPPTPEYLTSSFPFSPVGNLCRRSILGTPLSKFLSGAKIWISTETLANETL</sequence>
<dbReference type="Pfam" id="PF06602">
    <property type="entry name" value="Myotub-related"/>
    <property type="match status" value="2"/>
</dbReference>
<dbReference type="SUPFAM" id="SSF52799">
    <property type="entry name" value="(Phosphotyrosine protein) phosphatases II"/>
    <property type="match status" value="1"/>
</dbReference>
<protein>
    <submittedName>
        <fullName evidence="3">Myotubularin-related protein 10-like</fullName>
    </submittedName>
</protein>
<dbReference type="EMBL" id="JAHFZB010000024">
    <property type="protein sequence ID" value="KAK6475148.1"/>
    <property type="molecule type" value="Genomic_DNA"/>
</dbReference>
<evidence type="ECO:0000259" key="2">
    <source>
        <dbReference type="PROSITE" id="PS51339"/>
    </source>
</evidence>
<dbReference type="InterPro" id="IPR030573">
    <property type="entry name" value="MTMR10_PTP"/>
</dbReference>
<keyword evidence="4" id="KW-1185">Reference proteome</keyword>
<dbReference type="InterPro" id="IPR010569">
    <property type="entry name" value="Myotubularin-like_Pase_dom"/>
</dbReference>